<keyword evidence="2 11" id="KW-0812">Transmembrane</keyword>
<organism evidence="13 14">
    <name type="scientific">Aphis gossypii</name>
    <name type="common">Cotton aphid</name>
    <dbReference type="NCBI Taxonomy" id="80765"/>
    <lineage>
        <taxon>Eukaryota</taxon>
        <taxon>Metazoa</taxon>
        <taxon>Ecdysozoa</taxon>
        <taxon>Arthropoda</taxon>
        <taxon>Hexapoda</taxon>
        <taxon>Insecta</taxon>
        <taxon>Pterygota</taxon>
        <taxon>Neoptera</taxon>
        <taxon>Paraneoptera</taxon>
        <taxon>Hemiptera</taxon>
        <taxon>Sternorrhyncha</taxon>
        <taxon>Aphidomorpha</taxon>
        <taxon>Aphidoidea</taxon>
        <taxon>Aphididae</taxon>
        <taxon>Aphidini</taxon>
        <taxon>Aphis</taxon>
        <taxon>Aphis</taxon>
    </lineage>
</organism>
<evidence type="ECO:0000256" key="6">
    <source>
        <dbReference type="ARBA" id="ARBA00022833"/>
    </source>
</evidence>
<accession>A0A9P0IP55</accession>
<dbReference type="Proteomes" id="UP001154329">
    <property type="component" value="Chromosome 1"/>
</dbReference>
<keyword evidence="8 11" id="KW-0472">Membrane</keyword>
<keyword evidence="5" id="KW-0833">Ubl conjugation pathway</keyword>
<dbReference type="GO" id="GO:1904294">
    <property type="term" value="P:positive regulation of ERAD pathway"/>
    <property type="evidence" value="ECO:0007669"/>
    <property type="project" value="InterPro"/>
</dbReference>
<dbReference type="CDD" id="cd16532">
    <property type="entry name" value="RING-HC_RNFT1-like"/>
    <property type="match status" value="1"/>
</dbReference>
<evidence type="ECO:0000256" key="9">
    <source>
        <dbReference type="PROSITE-ProRule" id="PRU00175"/>
    </source>
</evidence>
<dbReference type="Gene3D" id="3.30.40.10">
    <property type="entry name" value="Zinc/RING finger domain, C3HC4 (zinc finger)"/>
    <property type="match status" value="1"/>
</dbReference>
<dbReference type="GO" id="GO:0061630">
    <property type="term" value="F:ubiquitin protein ligase activity"/>
    <property type="evidence" value="ECO:0007669"/>
    <property type="project" value="InterPro"/>
</dbReference>
<feature type="transmembrane region" description="Helical" evidence="11">
    <location>
        <begin position="297"/>
        <end position="318"/>
    </location>
</feature>
<evidence type="ECO:0000256" key="7">
    <source>
        <dbReference type="ARBA" id="ARBA00022989"/>
    </source>
</evidence>
<evidence type="ECO:0000256" key="2">
    <source>
        <dbReference type="ARBA" id="ARBA00022692"/>
    </source>
</evidence>
<evidence type="ECO:0000256" key="11">
    <source>
        <dbReference type="SAM" id="Phobius"/>
    </source>
</evidence>
<sequence length="498" mass="55663">MSNLNDEPGTAASDNDSRVAVPVPGRRLSLAADLMMTIERRAAEGSAMFRSNVHNVVEELRPIITVARHPDPGSPQPLGPSSSVRLSLPTWLNLNPNNAHLPLSPPSVTDTEDQNFIATGEVRPIATTPVSQRLPLTTQRSLTEPNNDVAIDMSLSNSDLNVEQLPQSPGGSSLNGSNNNNNENQSEDDVLRHNPEIAQMLSVALKYIPFLLILLSKAVFDHIPGSTNERACMYLVISAILLFLVLFISFRYFNNVVKREVAKQSQRSIGFLLFAICHMAMSVFLFYFFYTDMNLHFGLIFIPPFTQPLTITSLLWSIAVDDYILKLITIIFKIIIIIMPIKILPIIKRGKVYLFIEATSQLYRCCVPVQPWLYYMLESYQGPKKVIGVFLSAAYMVSKGTDLMGCVKLWWTASYKLLQNVALGTAPSKEQLTIAGNNCPICHDEYATPVLLQCQHIFCEACVAKWFDREQTCPLCRAKLVDDPAWRDGSTTNFIQLF</sequence>
<keyword evidence="3" id="KW-0479">Metal-binding</keyword>
<evidence type="ECO:0000259" key="12">
    <source>
        <dbReference type="PROSITE" id="PS50089"/>
    </source>
</evidence>
<evidence type="ECO:0000256" key="4">
    <source>
        <dbReference type="ARBA" id="ARBA00022771"/>
    </source>
</evidence>
<keyword evidence="14" id="KW-1185">Reference proteome</keyword>
<evidence type="ECO:0000256" key="3">
    <source>
        <dbReference type="ARBA" id="ARBA00022723"/>
    </source>
</evidence>
<feature type="region of interest" description="Disordered" evidence="10">
    <location>
        <begin position="1"/>
        <end position="20"/>
    </location>
</feature>
<dbReference type="InterPro" id="IPR001841">
    <property type="entry name" value="Znf_RING"/>
</dbReference>
<feature type="transmembrane region" description="Helical" evidence="11">
    <location>
        <begin position="268"/>
        <end position="290"/>
    </location>
</feature>
<dbReference type="AlphaFoldDB" id="A0A9P0IP55"/>
<dbReference type="PROSITE" id="PS50089">
    <property type="entry name" value="ZF_RING_2"/>
    <property type="match status" value="1"/>
</dbReference>
<gene>
    <name evidence="13" type="ORF">APHIGO_LOCUS1718</name>
</gene>
<dbReference type="PANTHER" id="PTHR15860">
    <property type="entry name" value="UNCHARACTERIZED RING FINGER-CONTAINING PROTEIN"/>
    <property type="match status" value="1"/>
</dbReference>
<protein>
    <recommendedName>
        <fullName evidence="12">RING-type domain-containing protein</fullName>
    </recommendedName>
</protein>
<dbReference type="SMART" id="SM00184">
    <property type="entry name" value="RING"/>
    <property type="match status" value="1"/>
</dbReference>
<keyword evidence="4 9" id="KW-0863">Zinc-finger</keyword>
<dbReference type="PROSITE" id="PS00518">
    <property type="entry name" value="ZF_RING_1"/>
    <property type="match status" value="1"/>
</dbReference>
<feature type="transmembrane region" description="Helical" evidence="11">
    <location>
        <begin position="232"/>
        <end position="253"/>
    </location>
</feature>
<dbReference type="InterPro" id="IPR013083">
    <property type="entry name" value="Znf_RING/FYVE/PHD"/>
</dbReference>
<proteinExistence type="predicted"/>
<dbReference type="EMBL" id="OU899034">
    <property type="protein sequence ID" value="CAH1711752.1"/>
    <property type="molecule type" value="Genomic_DNA"/>
</dbReference>
<name>A0A9P0IP55_APHGO</name>
<evidence type="ECO:0000256" key="1">
    <source>
        <dbReference type="ARBA" id="ARBA00004141"/>
    </source>
</evidence>
<dbReference type="OrthoDB" id="9049620at2759"/>
<feature type="compositionally biased region" description="Low complexity" evidence="10">
    <location>
        <begin position="165"/>
        <end position="184"/>
    </location>
</feature>
<feature type="domain" description="RING-type" evidence="12">
    <location>
        <begin position="439"/>
        <end position="477"/>
    </location>
</feature>
<evidence type="ECO:0000256" key="8">
    <source>
        <dbReference type="ARBA" id="ARBA00023136"/>
    </source>
</evidence>
<keyword evidence="7 11" id="KW-1133">Transmembrane helix</keyword>
<dbReference type="PANTHER" id="PTHR15860:SF0">
    <property type="entry name" value="LP20373P"/>
    <property type="match status" value="1"/>
</dbReference>
<dbReference type="GO" id="GO:0008270">
    <property type="term" value="F:zinc ion binding"/>
    <property type="evidence" value="ECO:0007669"/>
    <property type="project" value="UniProtKB-KW"/>
</dbReference>
<dbReference type="InterPro" id="IPR017907">
    <property type="entry name" value="Znf_RING_CS"/>
</dbReference>
<feature type="transmembrane region" description="Helical" evidence="11">
    <location>
        <begin position="324"/>
        <end position="344"/>
    </location>
</feature>
<evidence type="ECO:0000256" key="10">
    <source>
        <dbReference type="SAM" id="MobiDB-lite"/>
    </source>
</evidence>
<dbReference type="GO" id="GO:0016020">
    <property type="term" value="C:membrane"/>
    <property type="evidence" value="ECO:0007669"/>
    <property type="project" value="UniProtKB-SubCell"/>
</dbReference>
<feature type="transmembrane region" description="Helical" evidence="11">
    <location>
        <begin position="200"/>
        <end position="220"/>
    </location>
</feature>
<dbReference type="Pfam" id="PF13920">
    <property type="entry name" value="zf-C3HC4_3"/>
    <property type="match status" value="1"/>
</dbReference>
<reference evidence="13" key="1">
    <citation type="submission" date="2022-02" db="EMBL/GenBank/DDBJ databases">
        <authorList>
            <person name="King R."/>
        </authorList>
    </citation>
    <scope>NUCLEOTIDE SEQUENCE</scope>
</reference>
<dbReference type="SUPFAM" id="SSF57850">
    <property type="entry name" value="RING/U-box"/>
    <property type="match status" value="1"/>
</dbReference>
<evidence type="ECO:0000313" key="13">
    <source>
        <dbReference type="EMBL" id="CAH1711752.1"/>
    </source>
</evidence>
<reference evidence="13" key="2">
    <citation type="submission" date="2022-10" db="EMBL/GenBank/DDBJ databases">
        <authorList>
            <consortium name="ENA_rothamsted_submissions"/>
            <consortium name="culmorum"/>
            <person name="King R."/>
        </authorList>
    </citation>
    <scope>NUCLEOTIDE SEQUENCE</scope>
</reference>
<comment type="subcellular location">
    <subcellularLocation>
        <location evidence="1">Membrane</location>
        <topology evidence="1">Multi-pass membrane protein</topology>
    </subcellularLocation>
</comment>
<dbReference type="InterPro" id="IPR044235">
    <property type="entry name" value="RNFT1/2"/>
</dbReference>
<keyword evidence="6" id="KW-0862">Zinc</keyword>
<evidence type="ECO:0000313" key="14">
    <source>
        <dbReference type="Proteomes" id="UP001154329"/>
    </source>
</evidence>
<feature type="region of interest" description="Disordered" evidence="10">
    <location>
        <begin position="161"/>
        <end position="188"/>
    </location>
</feature>
<evidence type="ECO:0000256" key="5">
    <source>
        <dbReference type="ARBA" id="ARBA00022786"/>
    </source>
</evidence>